<dbReference type="Gene3D" id="3.40.50.170">
    <property type="entry name" value="Formyl transferase, N-terminal domain"/>
    <property type="match status" value="1"/>
</dbReference>
<dbReference type="PANTHER" id="PTHR42706">
    <property type="entry name" value="FORMYLTETRAHYDROFOLATE DEFORMYLASE"/>
    <property type="match status" value="1"/>
</dbReference>
<evidence type="ECO:0000259" key="5">
    <source>
        <dbReference type="PROSITE" id="PS51671"/>
    </source>
</evidence>
<protein>
    <recommendedName>
        <fullName evidence="3 4">Formyltetrahydrofolate deformylase</fullName>
        <ecNumber evidence="3 4">3.5.1.10</ecNumber>
    </recommendedName>
    <alternativeName>
        <fullName evidence="3">Formyl-FH(4) hydrolase</fullName>
    </alternativeName>
</protein>
<dbReference type="NCBIfam" id="TIGR00655">
    <property type="entry name" value="PurU"/>
    <property type="match status" value="1"/>
</dbReference>
<dbReference type="AlphaFoldDB" id="A0A1B3ZA88"/>
<keyword evidence="3" id="KW-0658">Purine biosynthesis</keyword>
<dbReference type="CDD" id="cd04875">
    <property type="entry name" value="ACT_F4HF-DF"/>
    <property type="match status" value="1"/>
</dbReference>
<dbReference type="InterPro" id="IPR044074">
    <property type="entry name" value="PurU_ACT"/>
</dbReference>
<dbReference type="InterPro" id="IPR004810">
    <property type="entry name" value="PurU"/>
</dbReference>
<evidence type="ECO:0000313" key="6">
    <source>
        <dbReference type="EMBL" id="AOH84335.1"/>
    </source>
</evidence>
<evidence type="ECO:0000256" key="4">
    <source>
        <dbReference type="NCBIfam" id="TIGR00655"/>
    </source>
</evidence>
<dbReference type="OrthoDB" id="9806170at2"/>
<organism evidence="6 7">
    <name type="scientific">Sphingomonas panacis</name>
    <dbReference type="NCBI Taxonomy" id="1560345"/>
    <lineage>
        <taxon>Bacteria</taxon>
        <taxon>Pseudomonadati</taxon>
        <taxon>Pseudomonadota</taxon>
        <taxon>Alphaproteobacteria</taxon>
        <taxon>Sphingomonadales</taxon>
        <taxon>Sphingomonadaceae</taxon>
        <taxon>Sphingomonas</taxon>
    </lineage>
</organism>
<dbReference type="PANTHER" id="PTHR42706:SF1">
    <property type="entry name" value="FORMYLTETRAHYDROFOLATE DEFORMYLASE 2, MITOCHONDRIAL"/>
    <property type="match status" value="1"/>
</dbReference>
<keyword evidence="7" id="KW-1185">Reference proteome</keyword>
<dbReference type="SUPFAM" id="SSF53328">
    <property type="entry name" value="Formyltransferase"/>
    <property type="match status" value="1"/>
</dbReference>
<dbReference type="UniPathway" id="UPA00074">
    <property type="reaction ID" value="UER00170"/>
</dbReference>
<dbReference type="GO" id="GO:0006730">
    <property type="term" value="P:one-carbon metabolic process"/>
    <property type="evidence" value="ECO:0007669"/>
    <property type="project" value="UniProtKB-KW"/>
</dbReference>
<comment type="catalytic activity">
    <reaction evidence="3">
        <text>(6R)-10-formyltetrahydrofolate + H2O = (6S)-5,6,7,8-tetrahydrofolate + formate + H(+)</text>
        <dbReference type="Rhea" id="RHEA:19833"/>
        <dbReference type="ChEBI" id="CHEBI:15377"/>
        <dbReference type="ChEBI" id="CHEBI:15378"/>
        <dbReference type="ChEBI" id="CHEBI:15740"/>
        <dbReference type="ChEBI" id="CHEBI:57453"/>
        <dbReference type="ChEBI" id="CHEBI:195366"/>
        <dbReference type="EC" id="3.5.1.10"/>
    </reaction>
</comment>
<accession>A0A1B3ZA88</accession>
<dbReference type="CDD" id="cd08648">
    <property type="entry name" value="FMT_core_Formyl-FH4-Hydrolase_C"/>
    <property type="match status" value="1"/>
</dbReference>
<evidence type="ECO:0000256" key="2">
    <source>
        <dbReference type="ARBA" id="ARBA00022801"/>
    </source>
</evidence>
<comment type="pathway">
    <text evidence="3">Purine metabolism; IMP biosynthesis via de novo pathway; formate from 10-formyl-5,6,7,8-tetrahydrofolate: step 1/1.</text>
</comment>
<dbReference type="PROSITE" id="PS51671">
    <property type="entry name" value="ACT"/>
    <property type="match status" value="1"/>
</dbReference>
<reference evidence="6 7" key="1">
    <citation type="submission" date="2016-01" db="EMBL/GenBank/DDBJ databases">
        <title>Complete genome and mega plasmid sequence of Sphingomonas panacis DCY99 elicits systemic resistance in rice to Xanthomonas oryzae.</title>
        <authorList>
            <person name="Kim Y.J."/>
            <person name="Yang D.C."/>
            <person name="Sing P."/>
        </authorList>
    </citation>
    <scope>NUCLEOTIDE SEQUENCE [LARGE SCALE GENOMIC DNA]</scope>
    <source>
        <strain evidence="6 7">DCY99</strain>
    </source>
</reference>
<dbReference type="PRINTS" id="PR01575">
    <property type="entry name" value="FFH4HYDRLASE"/>
</dbReference>
<name>A0A1B3ZA88_9SPHN</name>
<dbReference type="SUPFAM" id="SSF55021">
    <property type="entry name" value="ACT-like"/>
    <property type="match status" value="1"/>
</dbReference>
<dbReference type="KEGG" id="span:AWL63_10485"/>
<dbReference type="EMBL" id="CP014168">
    <property type="protein sequence ID" value="AOH84335.1"/>
    <property type="molecule type" value="Genomic_DNA"/>
</dbReference>
<dbReference type="InterPro" id="IPR002376">
    <property type="entry name" value="Formyl_transf_N"/>
</dbReference>
<comment type="function">
    <text evidence="3">Catalyzes the hydrolysis of 10-formyltetrahydrofolate (formyl-FH4) to formate and tetrahydrofolate (FH4).</text>
</comment>
<dbReference type="InterPro" id="IPR036477">
    <property type="entry name" value="Formyl_transf_N_sf"/>
</dbReference>
<dbReference type="Gene3D" id="3.30.70.260">
    <property type="match status" value="1"/>
</dbReference>
<sequence length="286" mass="32114">MTALHYVMLVKCPDTLGVVAAVSGFLAENRCSIGESQQFLDEETGRFFMRITFAPEEVEGFDLAGLGERLAAIAERFQIDFKLFDPATRPRVLIAVSKFGHCLFDLLHRWRAGLLPVDIVGVLSNHDDMRSFVEWSGLPYYHLPVDKADKRPQEQRFLNLIADRKVDLVVLARYMQILSEEMCEALSGRCINIHHSFLPSFKGAKPYHQAHSRGVKIIGATAHYVTTDLDEGPIIEQGVERVSHAKSAENLATIGRDIECAVLARAVTWHVEHRVCLNGQRTVVFS</sequence>
<dbReference type="GO" id="GO:0008864">
    <property type="term" value="F:formyltetrahydrofolate deformylase activity"/>
    <property type="evidence" value="ECO:0007669"/>
    <property type="project" value="UniProtKB-UniRule"/>
</dbReference>
<keyword evidence="1 3" id="KW-0554">One-carbon metabolism</keyword>
<dbReference type="HAMAP" id="MF_01927">
    <property type="entry name" value="PurU"/>
    <property type="match status" value="1"/>
</dbReference>
<feature type="domain" description="ACT" evidence="5">
    <location>
        <begin position="7"/>
        <end position="86"/>
    </location>
</feature>
<dbReference type="NCBIfam" id="NF004684">
    <property type="entry name" value="PRK06027.1"/>
    <property type="match status" value="1"/>
</dbReference>
<evidence type="ECO:0000256" key="3">
    <source>
        <dbReference type="HAMAP-Rule" id="MF_01927"/>
    </source>
</evidence>
<dbReference type="GO" id="GO:0006189">
    <property type="term" value="P:'de novo' IMP biosynthetic process"/>
    <property type="evidence" value="ECO:0007669"/>
    <property type="project" value="UniProtKB-UniRule"/>
</dbReference>
<dbReference type="EC" id="3.5.1.10" evidence="3 4"/>
<dbReference type="InterPro" id="IPR041729">
    <property type="entry name" value="Formyl-FH4-Hydrolase_C"/>
</dbReference>
<dbReference type="Pfam" id="PF00551">
    <property type="entry name" value="Formyl_trans_N"/>
    <property type="match status" value="1"/>
</dbReference>
<dbReference type="InterPro" id="IPR002912">
    <property type="entry name" value="ACT_dom"/>
</dbReference>
<dbReference type="STRING" id="1560345.AWL63_10485"/>
<comment type="similarity">
    <text evidence="3">Belongs to the PurU family.</text>
</comment>
<evidence type="ECO:0000256" key="1">
    <source>
        <dbReference type="ARBA" id="ARBA00022563"/>
    </source>
</evidence>
<evidence type="ECO:0000313" key="7">
    <source>
        <dbReference type="Proteomes" id="UP000094256"/>
    </source>
</evidence>
<dbReference type="PIRSF" id="PIRSF036480">
    <property type="entry name" value="FormyFH4_hydr"/>
    <property type="match status" value="1"/>
</dbReference>
<gene>
    <name evidence="3" type="primary">purU</name>
    <name evidence="6" type="ORF">AWL63_10485</name>
</gene>
<dbReference type="RefSeq" id="WP_069204895.1">
    <property type="nucleotide sequence ID" value="NZ_CP014168.1"/>
</dbReference>
<keyword evidence="2 3" id="KW-0378">Hydrolase</keyword>
<dbReference type="InterPro" id="IPR045865">
    <property type="entry name" value="ACT-like_dom_sf"/>
</dbReference>
<feature type="active site" evidence="3">
    <location>
        <position position="230"/>
    </location>
</feature>
<proteinExistence type="inferred from homology"/>
<dbReference type="Proteomes" id="UP000094256">
    <property type="component" value="Chromosome"/>
</dbReference>